<dbReference type="Proteomes" id="UP000244342">
    <property type="component" value="Segment"/>
</dbReference>
<name>A0A2R4AM48_9CAUD</name>
<evidence type="ECO:0000313" key="2">
    <source>
        <dbReference type="EMBL" id="AVR76117.1"/>
    </source>
</evidence>
<evidence type="ECO:0000256" key="1">
    <source>
        <dbReference type="SAM" id="Phobius"/>
    </source>
</evidence>
<accession>A0A2R4AM48</accession>
<gene>
    <name evidence="2" type="ORF">AhSzw1_81</name>
</gene>
<sequence>MLLDVGEQLVMLEDLTTPVYGRIGFSIVFVYLRKKGLVLGTKSSLELLPGVVYWGLFLKLPSPRPYRRSKG</sequence>
<evidence type="ECO:0000313" key="3">
    <source>
        <dbReference type="Proteomes" id="UP000244342"/>
    </source>
</evidence>
<dbReference type="EMBL" id="MG676225">
    <property type="protein sequence ID" value="AVR76117.1"/>
    <property type="molecule type" value="Genomic_DNA"/>
</dbReference>
<keyword evidence="1" id="KW-0472">Membrane</keyword>
<keyword evidence="3" id="KW-1185">Reference proteome</keyword>
<keyword evidence="1" id="KW-0812">Transmembrane</keyword>
<keyword evidence="1" id="KW-1133">Transmembrane helix</keyword>
<reference evidence="3" key="1">
    <citation type="submission" date="2017-12" db="EMBL/GenBank/DDBJ databases">
        <title>Genomic characterization of T5-related Aeromonas hydrophila phages AhSzq-1 and AhSzw-1 and proposal to be two new species.</title>
        <authorList>
            <person name="Yuan S."/>
            <person name="Chen L."/>
            <person name="Ma Y."/>
        </authorList>
    </citation>
    <scope>NUCLEOTIDE SEQUENCE [LARGE SCALE GENOMIC DNA]</scope>
</reference>
<feature type="transmembrane region" description="Helical" evidence="1">
    <location>
        <begin position="15"/>
        <end position="32"/>
    </location>
</feature>
<proteinExistence type="predicted"/>
<protein>
    <submittedName>
        <fullName evidence="2">DUF91 domain-containing protein</fullName>
    </submittedName>
</protein>
<organism evidence="2 3">
    <name type="scientific">Aeromonas phage AhSzw-1</name>
    <dbReference type="NCBI Taxonomy" id="2138299"/>
    <lineage>
        <taxon>Viruses</taxon>
        <taxon>Duplodnaviria</taxon>
        <taxon>Heunggongvirae</taxon>
        <taxon>Uroviricota</taxon>
        <taxon>Caudoviricetes</taxon>
        <taxon>Demerecviridae</taxon>
        <taxon>Shenzhenvirus</taxon>
        <taxon>Shenzhenvirus AhSzw1</taxon>
    </lineage>
</organism>